<organism evidence="1">
    <name type="scientific">Pithovirus LCPAC406</name>
    <dbReference type="NCBI Taxonomy" id="2506599"/>
    <lineage>
        <taxon>Viruses</taxon>
        <taxon>Pithoviruses</taxon>
    </lineage>
</organism>
<reference evidence="1" key="1">
    <citation type="journal article" date="2019" name="MBio">
        <title>Virus Genomes from Deep Sea Sediments Expand the Ocean Megavirome and Support Independent Origins of Viral Gigantism.</title>
        <authorList>
            <person name="Backstrom D."/>
            <person name="Yutin N."/>
            <person name="Jorgensen S.L."/>
            <person name="Dharamshi J."/>
            <person name="Homa F."/>
            <person name="Zaremba-Niedwiedzka K."/>
            <person name="Spang A."/>
            <person name="Wolf Y.I."/>
            <person name="Koonin E.V."/>
            <person name="Ettema T.J."/>
        </authorList>
    </citation>
    <scope>NUCLEOTIDE SEQUENCE</scope>
</reference>
<gene>
    <name evidence="1" type="ORF">LCPAC406_03360</name>
</gene>
<dbReference type="EMBL" id="MK500610">
    <property type="protein sequence ID" value="QBK94022.1"/>
    <property type="molecule type" value="Genomic_DNA"/>
</dbReference>
<protein>
    <submittedName>
        <fullName evidence="1">Uncharacterized protein</fullName>
    </submittedName>
</protein>
<name>A0A481ZG33_9VIRU</name>
<accession>A0A481ZG33</accession>
<sequence>MGNFRSNPKRIQYDGGIILLDQDDEIQLKLAKDVPVVQITNYKLGHEVKILQSLLMKIVSMD</sequence>
<evidence type="ECO:0000313" key="1">
    <source>
        <dbReference type="EMBL" id="QBK94022.1"/>
    </source>
</evidence>
<proteinExistence type="predicted"/>